<protein>
    <submittedName>
        <fullName evidence="2">Actin-related protein 10</fullName>
    </submittedName>
</protein>
<organism evidence="2">
    <name type="scientific">Schistosoma japonicum</name>
    <name type="common">Blood fluke</name>
    <dbReference type="NCBI Taxonomy" id="6182"/>
    <lineage>
        <taxon>Eukaryota</taxon>
        <taxon>Metazoa</taxon>
        <taxon>Spiralia</taxon>
        <taxon>Lophotrochozoa</taxon>
        <taxon>Platyhelminthes</taxon>
        <taxon>Trematoda</taxon>
        <taxon>Digenea</taxon>
        <taxon>Strigeidida</taxon>
        <taxon>Schistosomatoidea</taxon>
        <taxon>Schistosomatidae</taxon>
        <taxon>Schistosoma</taxon>
    </lineage>
</organism>
<dbReference type="EMBL" id="FN313685">
    <property type="protein sequence ID" value="CAX69419.1"/>
    <property type="molecule type" value="mRNA"/>
</dbReference>
<reference evidence="2" key="2">
    <citation type="submission" date="2009-03" db="EMBL/GenBank/DDBJ databases">
        <authorList>
            <person name="Gang L."/>
        </authorList>
    </citation>
    <scope>NUCLEOTIDE SEQUENCE</scope>
    <source>
        <strain evidence="2">Anhui</strain>
    </source>
</reference>
<proteinExistence type="evidence at transcript level"/>
<accession>C1L3Z1</accession>
<dbReference type="Pfam" id="PF00022">
    <property type="entry name" value="Actin"/>
    <property type="match status" value="1"/>
</dbReference>
<evidence type="ECO:0000313" key="2">
    <source>
        <dbReference type="EMBL" id="CAX69419.1"/>
    </source>
</evidence>
<reference evidence="2" key="1">
    <citation type="journal article" date="2009" name="Nature">
        <title>The Schistosoma japonicum genome reveals features of host-parasite interplay.</title>
        <authorList>
            <person name="Liu F."/>
            <person name="Zhou Y."/>
            <person name="Wang Z.Q."/>
            <person name="Lu G."/>
            <person name="Zheng H."/>
            <person name="Brindley P.J."/>
            <person name="McManus D.P."/>
            <person name="Blair D."/>
            <person name="Zhang Q.H."/>
            <person name="Zhong Y."/>
            <person name="Wang S."/>
            <person name="Han Z.G."/>
            <person name="Chen Z."/>
        </authorList>
    </citation>
    <scope>NUCLEOTIDE SEQUENCE</scope>
    <source>
        <strain evidence="2">Anhui</strain>
    </source>
</reference>
<comment type="function">
    <text evidence="1">Actins are highly conserved proteins that are involved in various types of cell motility and are ubiquitously expressed in all eukaryotic cells.</text>
</comment>
<dbReference type="InterPro" id="IPR043129">
    <property type="entry name" value="ATPase_NBD"/>
</dbReference>
<name>C1L3Z1_SCHJA</name>
<dbReference type="Gene3D" id="3.30.420.40">
    <property type="match status" value="1"/>
</dbReference>
<sequence>MPALESLMLGEKTAVVFDIGTVYTKCGFAGETGPRFIIPTAITLVCRIRIVY</sequence>
<evidence type="ECO:0000256" key="1">
    <source>
        <dbReference type="ARBA" id="ARBA00003520"/>
    </source>
</evidence>
<dbReference type="InterPro" id="IPR004000">
    <property type="entry name" value="Actin"/>
</dbReference>
<dbReference type="SUPFAM" id="SSF53067">
    <property type="entry name" value="Actin-like ATPase domain"/>
    <property type="match status" value="1"/>
</dbReference>
<dbReference type="AlphaFoldDB" id="C1L3Z1"/>